<accession>A0A6A6CW51</accession>
<dbReference type="AlphaFoldDB" id="A0A6A6CW51"/>
<dbReference type="RefSeq" id="XP_033670918.1">
    <property type="nucleotide sequence ID" value="XM_033805029.1"/>
</dbReference>
<sequence>MSNLTVESILQDEFENDPNLQPKHIRHDCECRIVEAPLDAITTIVDSGGVPILNLEPNGTDKLGLVAKAVDGTTKYVAVWNRPDDEFASSKYNTITTCQLIRLADRLGALHMREGGVEICFWMPALCLPSDLENEVTVPPEVYSNVYAVLIMDSDWLSQLNTDADEEAAYQHVLKLRTDFAELNQASRLLLIGPLGFHIEVDIKDATDNTSSQKE</sequence>
<organism evidence="1 2">
    <name type="scientific">Zasmidium cellare ATCC 36951</name>
    <dbReference type="NCBI Taxonomy" id="1080233"/>
    <lineage>
        <taxon>Eukaryota</taxon>
        <taxon>Fungi</taxon>
        <taxon>Dikarya</taxon>
        <taxon>Ascomycota</taxon>
        <taxon>Pezizomycotina</taxon>
        <taxon>Dothideomycetes</taxon>
        <taxon>Dothideomycetidae</taxon>
        <taxon>Mycosphaerellales</taxon>
        <taxon>Mycosphaerellaceae</taxon>
        <taxon>Zasmidium</taxon>
    </lineage>
</organism>
<keyword evidence="2" id="KW-1185">Reference proteome</keyword>
<name>A0A6A6CW51_ZASCE</name>
<dbReference type="GeneID" id="54558301"/>
<dbReference type="EMBL" id="ML993586">
    <property type="protein sequence ID" value="KAF2170029.1"/>
    <property type="molecule type" value="Genomic_DNA"/>
</dbReference>
<gene>
    <name evidence="1" type="ORF">M409DRAFT_19642</name>
</gene>
<evidence type="ECO:0000313" key="2">
    <source>
        <dbReference type="Proteomes" id="UP000799537"/>
    </source>
</evidence>
<proteinExistence type="predicted"/>
<reference evidence="1" key="1">
    <citation type="journal article" date="2020" name="Stud. Mycol.">
        <title>101 Dothideomycetes genomes: a test case for predicting lifestyles and emergence of pathogens.</title>
        <authorList>
            <person name="Haridas S."/>
            <person name="Albert R."/>
            <person name="Binder M."/>
            <person name="Bloem J."/>
            <person name="Labutti K."/>
            <person name="Salamov A."/>
            <person name="Andreopoulos B."/>
            <person name="Baker S."/>
            <person name="Barry K."/>
            <person name="Bills G."/>
            <person name="Bluhm B."/>
            <person name="Cannon C."/>
            <person name="Castanera R."/>
            <person name="Culley D."/>
            <person name="Daum C."/>
            <person name="Ezra D."/>
            <person name="Gonzalez J."/>
            <person name="Henrissat B."/>
            <person name="Kuo A."/>
            <person name="Liang C."/>
            <person name="Lipzen A."/>
            <person name="Lutzoni F."/>
            <person name="Magnuson J."/>
            <person name="Mondo S."/>
            <person name="Nolan M."/>
            <person name="Ohm R."/>
            <person name="Pangilinan J."/>
            <person name="Park H.-J."/>
            <person name="Ramirez L."/>
            <person name="Alfaro M."/>
            <person name="Sun H."/>
            <person name="Tritt A."/>
            <person name="Yoshinaga Y."/>
            <person name="Zwiers L.-H."/>
            <person name="Turgeon B."/>
            <person name="Goodwin S."/>
            <person name="Spatafora J."/>
            <person name="Crous P."/>
            <person name="Grigoriev I."/>
        </authorList>
    </citation>
    <scope>NUCLEOTIDE SEQUENCE</scope>
    <source>
        <strain evidence="1">ATCC 36951</strain>
    </source>
</reference>
<dbReference type="PANTHER" id="PTHR39596">
    <property type="match status" value="1"/>
</dbReference>
<dbReference type="OrthoDB" id="2426273at2759"/>
<dbReference type="PANTHER" id="PTHR39596:SF2">
    <property type="entry name" value="HET DOMAIN PROTEIN (AFU_ORTHOLOGUE AFUA_1G17550)-RELATED"/>
    <property type="match status" value="1"/>
</dbReference>
<evidence type="ECO:0000313" key="1">
    <source>
        <dbReference type="EMBL" id="KAF2170029.1"/>
    </source>
</evidence>
<protein>
    <submittedName>
        <fullName evidence="1">Uncharacterized protein</fullName>
    </submittedName>
</protein>
<dbReference type="Proteomes" id="UP000799537">
    <property type="component" value="Unassembled WGS sequence"/>
</dbReference>